<dbReference type="GO" id="GO:0005886">
    <property type="term" value="C:plasma membrane"/>
    <property type="evidence" value="ECO:0007669"/>
    <property type="project" value="UniProtKB-SubCell"/>
</dbReference>
<comment type="subcellular location">
    <subcellularLocation>
        <location evidence="1">Cell membrane</location>
        <topology evidence="1">Multi-pass membrane protein</topology>
    </subcellularLocation>
</comment>
<dbReference type="Pfam" id="PF02653">
    <property type="entry name" value="BPD_transp_2"/>
    <property type="match status" value="1"/>
</dbReference>
<feature type="transmembrane region" description="Helical" evidence="6">
    <location>
        <begin position="268"/>
        <end position="287"/>
    </location>
</feature>
<protein>
    <recommendedName>
        <fullName evidence="9">ABC transporter permease</fullName>
    </recommendedName>
</protein>
<feature type="transmembrane region" description="Helical" evidence="6">
    <location>
        <begin position="170"/>
        <end position="188"/>
    </location>
</feature>
<keyword evidence="4 6" id="KW-1133">Transmembrane helix</keyword>
<reference evidence="8" key="1">
    <citation type="journal article" date="2020" name="MBio">
        <title>Horizontal gene transfer to a defensive symbiont with a reduced genome amongst a multipartite beetle microbiome.</title>
        <authorList>
            <person name="Waterworth S.C."/>
            <person name="Florez L.V."/>
            <person name="Rees E.R."/>
            <person name="Hertweck C."/>
            <person name="Kaltenpoth M."/>
            <person name="Kwan J.C."/>
        </authorList>
    </citation>
    <scope>NUCLEOTIDE SEQUENCE [LARGE SCALE GENOMIC DNA]</scope>
</reference>
<dbReference type="PANTHER" id="PTHR47089">
    <property type="entry name" value="ABC TRANSPORTER, PERMEASE PROTEIN"/>
    <property type="match status" value="1"/>
</dbReference>
<feature type="transmembrane region" description="Helical" evidence="6">
    <location>
        <begin position="139"/>
        <end position="158"/>
    </location>
</feature>
<dbReference type="PANTHER" id="PTHR47089:SF1">
    <property type="entry name" value="GUANOSINE ABC TRANSPORTER PERMEASE PROTEIN NUPP"/>
    <property type="match status" value="1"/>
</dbReference>
<accession>A0A7V8FVJ2</accession>
<keyword evidence="2" id="KW-1003">Cell membrane</keyword>
<dbReference type="GO" id="GO:0022857">
    <property type="term" value="F:transmembrane transporter activity"/>
    <property type="evidence" value="ECO:0007669"/>
    <property type="project" value="InterPro"/>
</dbReference>
<dbReference type="CDD" id="cd06580">
    <property type="entry name" value="TM_PBP1_transp_TpRbsC_like"/>
    <property type="match status" value="1"/>
</dbReference>
<sequence>MNAPDPMRAPADGAGLLRRQQQRQRIARSLRLPLALLAALAAGFLIILAVSDEPVHAFLVLITGALPRLQWNAGDGWQLTRLVRFGALVEDATTLCLLGLAVALPFQARQFSLGADGQMFLGALAATVVSLFVPGPWFVVLPLAVLAACATGFAWGVMPGLLKTRCNANEIVTTLMLNIVAVQFYRWMVTDVLRDPGAGFIVTPLLPEALQLPLLLARTKVNLMLLLVPLAVGAAWLLLMRTTLGYEIRVVGQAPAFARQAGMPAARAVWLSMAIGGVFAALAGVHISHGLLGRLPVDLPPGLGYEGLLVALLARNAPRDIPAAALLYAWLRTGALAMERGTDVPHEVVLVIQALVILFVVSERLLPSVAEGWLRLRRLACKGRAR</sequence>
<evidence type="ECO:0000313" key="8">
    <source>
        <dbReference type="Proteomes" id="UP000462435"/>
    </source>
</evidence>
<evidence type="ECO:0000256" key="2">
    <source>
        <dbReference type="ARBA" id="ARBA00022475"/>
    </source>
</evidence>
<proteinExistence type="predicted"/>
<keyword evidence="3 6" id="KW-0812">Transmembrane</keyword>
<gene>
    <name evidence="7" type="ORF">GAK35_02922</name>
</gene>
<dbReference type="EMBL" id="WNDX01000095">
    <property type="protein sequence ID" value="KAF1042077.1"/>
    <property type="molecule type" value="Genomic_DNA"/>
</dbReference>
<dbReference type="InterPro" id="IPR001851">
    <property type="entry name" value="ABC_transp_permease"/>
</dbReference>
<feature type="transmembrane region" description="Helical" evidence="6">
    <location>
        <begin position="32"/>
        <end position="51"/>
    </location>
</feature>
<evidence type="ECO:0000256" key="3">
    <source>
        <dbReference type="ARBA" id="ARBA00022692"/>
    </source>
</evidence>
<evidence type="ECO:0000256" key="4">
    <source>
        <dbReference type="ARBA" id="ARBA00022989"/>
    </source>
</evidence>
<evidence type="ECO:0000256" key="6">
    <source>
        <dbReference type="SAM" id="Phobius"/>
    </source>
</evidence>
<evidence type="ECO:0008006" key="9">
    <source>
        <dbReference type="Google" id="ProtNLM"/>
    </source>
</evidence>
<name>A0A7V8FVJ2_9BURK</name>
<feature type="transmembrane region" description="Helical" evidence="6">
    <location>
        <begin position="113"/>
        <end position="133"/>
    </location>
</feature>
<evidence type="ECO:0000256" key="5">
    <source>
        <dbReference type="ARBA" id="ARBA00023136"/>
    </source>
</evidence>
<dbReference type="AlphaFoldDB" id="A0A7V8FVJ2"/>
<comment type="caution">
    <text evidence="7">The sequence shown here is derived from an EMBL/GenBank/DDBJ whole genome shotgun (WGS) entry which is preliminary data.</text>
</comment>
<evidence type="ECO:0000256" key="1">
    <source>
        <dbReference type="ARBA" id="ARBA00004651"/>
    </source>
</evidence>
<organism evidence="7 8">
    <name type="scientific">Herbaspirillum frisingense</name>
    <dbReference type="NCBI Taxonomy" id="92645"/>
    <lineage>
        <taxon>Bacteria</taxon>
        <taxon>Pseudomonadati</taxon>
        <taxon>Pseudomonadota</taxon>
        <taxon>Betaproteobacteria</taxon>
        <taxon>Burkholderiales</taxon>
        <taxon>Oxalobacteraceae</taxon>
        <taxon>Herbaspirillum</taxon>
    </lineage>
</organism>
<feature type="transmembrane region" description="Helical" evidence="6">
    <location>
        <begin position="85"/>
        <end position="106"/>
    </location>
</feature>
<keyword evidence="5 6" id="KW-0472">Membrane</keyword>
<evidence type="ECO:0000313" key="7">
    <source>
        <dbReference type="EMBL" id="KAF1042077.1"/>
    </source>
</evidence>
<feature type="transmembrane region" description="Helical" evidence="6">
    <location>
        <begin position="221"/>
        <end position="239"/>
    </location>
</feature>
<dbReference type="Proteomes" id="UP000462435">
    <property type="component" value="Unassembled WGS sequence"/>
</dbReference>